<dbReference type="EMBL" id="RQEV01000012">
    <property type="protein sequence ID" value="TGK17349.1"/>
    <property type="molecule type" value="Genomic_DNA"/>
</dbReference>
<evidence type="ECO:0000259" key="10">
    <source>
        <dbReference type="Pfam" id="PF01432"/>
    </source>
</evidence>
<evidence type="ECO:0000256" key="4">
    <source>
        <dbReference type="ARBA" id="ARBA00022801"/>
    </source>
</evidence>
<dbReference type="InterPro" id="IPR034005">
    <property type="entry name" value="M3A_DCP"/>
</dbReference>
<proteinExistence type="inferred from homology"/>
<evidence type="ECO:0000256" key="8">
    <source>
        <dbReference type="ARBA" id="ARBA00026100"/>
    </source>
</evidence>
<keyword evidence="6 9" id="KW-0482">Metalloprotease</keyword>
<dbReference type="Gene3D" id="1.10.1370.10">
    <property type="entry name" value="Neurolysin, domain 3"/>
    <property type="match status" value="1"/>
</dbReference>
<evidence type="ECO:0000259" key="11">
    <source>
        <dbReference type="Pfam" id="PF19310"/>
    </source>
</evidence>
<dbReference type="Pfam" id="PF01432">
    <property type="entry name" value="Peptidase_M3"/>
    <property type="match status" value="1"/>
</dbReference>
<evidence type="ECO:0000313" key="12">
    <source>
        <dbReference type="EMBL" id="TGK17349.1"/>
    </source>
</evidence>
<evidence type="ECO:0000256" key="6">
    <source>
        <dbReference type="ARBA" id="ARBA00023049"/>
    </source>
</evidence>
<keyword evidence="5 9" id="KW-0862">Zinc</keyword>
<keyword evidence="4 9" id="KW-0378">Hydrolase</keyword>
<dbReference type="Gene3D" id="1.10.1370.40">
    <property type="match status" value="1"/>
</dbReference>
<feature type="domain" description="Oligopeptidase A N-terminal" evidence="11">
    <location>
        <begin position="26"/>
        <end position="143"/>
    </location>
</feature>
<evidence type="ECO:0000256" key="7">
    <source>
        <dbReference type="ARBA" id="ARBA00024603"/>
    </source>
</evidence>
<dbReference type="EC" id="3.4.24.70" evidence="8"/>
<dbReference type="InterPro" id="IPR024079">
    <property type="entry name" value="MetalloPept_cat_dom_sf"/>
</dbReference>
<dbReference type="InterPro" id="IPR045090">
    <property type="entry name" value="Pept_M3A_M3B"/>
</dbReference>
<evidence type="ECO:0000256" key="5">
    <source>
        <dbReference type="ARBA" id="ARBA00022833"/>
    </source>
</evidence>
<dbReference type="GO" id="GO:0006508">
    <property type="term" value="P:proteolysis"/>
    <property type="evidence" value="ECO:0007669"/>
    <property type="project" value="UniProtKB-KW"/>
</dbReference>
<feature type="domain" description="Peptidase M3A/M3B catalytic" evidence="10">
    <location>
        <begin position="212"/>
        <end position="649"/>
    </location>
</feature>
<comment type="cofactor">
    <cofactor evidence="9">
        <name>Zn(2+)</name>
        <dbReference type="ChEBI" id="CHEBI:29105"/>
    </cofactor>
    <text evidence="9">Binds 1 zinc ion.</text>
</comment>
<dbReference type="GO" id="GO:0046872">
    <property type="term" value="F:metal ion binding"/>
    <property type="evidence" value="ECO:0007669"/>
    <property type="project" value="UniProtKB-UniRule"/>
</dbReference>
<sequence>MDRPLPFQEFPNMPLRELADTVRAEVSRIRGRLSDLLAQKSPRYETLVSPLNDLLQELHLDFTALSHLNSVKNDEESKKNYSDVLPIVTEFYSDLGQNEELYEAYTQIYEREKSALSQPRKKVLEDGILHFKLGGVGLPEDKKKRLQEIQLSLSDLDNRFSQNLLDATNEYELKVESEDDVREIPESDKELYRNSDGTYTFTLQYPSYISYMTYGSNREKRKDLYKAYVTRAPQNGNLIEEILALRDEEAKLLGYSDYAEYSLATKVAESPRKVLDFLEDLGKKSKPFAEREFRELSEFADTLGINDLQAFDMAYVSEKLKKRLFDFDEEETRPYLEKSRVVHGAFSFFRKLFGFDFERVETAVWDPKVEVYSLKVGSEIVARVYLDLEARKGKQGGAWMNHWATRNRLSEGIVLPSAFVVCNFPPSKEDSPSLLKHGDVVTFFHEMGHTLHHICAKVEEPPVSGINGVEWDAVEFPSQFLENFAYEPEVLRFFAVHYKTDREMPVSLVEKLKATKNFLAGLGVVRQLEFGIFDMRIHSGKHSEEEVQKILDEVRKEVGVLRLPAYNKFQNGFSHIFSGGYAAGYYSYKWAELLAADAFFSFLDKGIFDPGLAENYKREILEKGGSENAMALFRKFLGREPEPKALLKLYDLTV</sequence>
<dbReference type="GO" id="GO:0006518">
    <property type="term" value="P:peptide metabolic process"/>
    <property type="evidence" value="ECO:0007669"/>
    <property type="project" value="TreeGrafter"/>
</dbReference>
<dbReference type="AlphaFoldDB" id="A0A4R9GMQ6"/>
<evidence type="ECO:0000256" key="9">
    <source>
        <dbReference type="RuleBase" id="RU003435"/>
    </source>
</evidence>
<organism evidence="12 13">
    <name type="scientific">Leptospira fluminis</name>
    <dbReference type="NCBI Taxonomy" id="2484979"/>
    <lineage>
        <taxon>Bacteria</taxon>
        <taxon>Pseudomonadati</taxon>
        <taxon>Spirochaetota</taxon>
        <taxon>Spirochaetia</taxon>
        <taxon>Leptospirales</taxon>
        <taxon>Leptospiraceae</taxon>
        <taxon>Leptospira</taxon>
    </lineage>
</organism>
<dbReference type="Proteomes" id="UP000297855">
    <property type="component" value="Unassembled WGS sequence"/>
</dbReference>
<gene>
    <name evidence="12" type="ORF">EHO61_13170</name>
</gene>
<dbReference type="InterPro" id="IPR045666">
    <property type="entry name" value="OpdA_N"/>
</dbReference>
<dbReference type="Gene3D" id="3.40.390.10">
    <property type="entry name" value="Collagenase (Catalytic Domain)"/>
    <property type="match status" value="1"/>
</dbReference>
<dbReference type="PANTHER" id="PTHR11804:SF84">
    <property type="entry name" value="SACCHAROLYSIN"/>
    <property type="match status" value="1"/>
</dbReference>
<keyword evidence="3 9" id="KW-0479">Metal-binding</keyword>
<dbReference type="InterPro" id="IPR001567">
    <property type="entry name" value="Pept_M3A_M3B_dom"/>
</dbReference>
<keyword evidence="2 9" id="KW-0645">Protease</keyword>
<comment type="catalytic activity">
    <reaction evidence="7">
        <text>Hydrolysis of oligopeptides, with broad specificity. Gly or Ala commonly occur as P1 or P1' residues, but more distant residues are also important, as is shown by the fact that Z-Gly-Pro-Gly-|-Gly-Pro-Ala is cleaved, but not Z-(Gly)(5).</text>
        <dbReference type="EC" id="3.4.24.70"/>
    </reaction>
</comment>
<dbReference type="GO" id="GO:0004222">
    <property type="term" value="F:metalloendopeptidase activity"/>
    <property type="evidence" value="ECO:0007669"/>
    <property type="project" value="UniProtKB-EC"/>
</dbReference>
<dbReference type="Pfam" id="PF19310">
    <property type="entry name" value="TOP_N"/>
    <property type="match status" value="1"/>
</dbReference>
<evidence type="ECO:0000256" key="3">
    <source>
        <dbReference type="ARBA" id="ARBA00022723"/>
    </source>
</evidence>
<comment type="caution">
    <text evidence="12">The sequence shown here is derived from an EMBL/GenBank/DDBJ whole genome shotgun (WGS) entry which is preliminary data.</text>
</comment>
<keyword evidence="13" id="KW-1185">Reference proteome</keyword>
<evidence type="ECO:0000313" key="13">
    <source>
        <dbReference type="Proteomes" id="UP000297855"/>
    </source>
</evidence>
<reference evidence="12" key="1">
    <citation type="journal article" date="2019" name="PLoS Negl. Trop. Dis.">
        <title>Revisiting the worldwide diversity of Leptospira species in the environment.</title>
        <authorList>
            <person name="Vincent A.T."/>
            <person name="Schiettekatte O."/>
            <person name="Bourhy P."/>
            <person name="Veyrier F.J."/>
            <person name="Picardeau M."/>
        </authorList>
    </citation>
    <scope>NUCLEOTIDE SEQUENCE [LARGE SCALE GENOMIC DNA]</scope>
    <source>
        <strain evidence="12">SCS5</strain>
    </source>
</reference>
<comment type="similarity">
    <text evidence="1 9">Belongs to the peptidase M3 family.</text>
</comment>
<dbReference type="PANTHER" id="PTHR11804">
    <property type="entry name" value="PROTEASE M3 THIMET OLIGOPEPTIDASE-RELATED"/>
    <property type="match status" value="1"/>
</dbReference>
<evidence type="ECO:0000256" key="1">
    <source>
        <dbReference type="ARBA" id="ARBA00006040"/>
    </source>
</evidence>
<dbReference type="RefSeq" id="WP_135814036.1">
    <property type="nucleotide sequence ID" value="NZ_RQEV01000012.1"/>
</dbReference>
<dbReference type="InterPro" id="IPR024077">
    <property type="entry name" value="Neurolysin/TOP_dom2"/>
</dbReference>
<accession>A0A4R9GMQ6</accession>
<dbReference type="OrthoDB" id="9773538at2"/>
<name>A0A4R9GMQ6_9LEPT</name>
<protein>
    <recommendedName>
        <fullName evidence="8">oligopeptidase A</fullName>
        <ecNumber evidence="8">3.4.24.70</ecNumber>
    </recommendedName>
</protein>
<dbReference type="SUPFAM" id="SSF55486">
    <property type="entry name" value="Metalloproteases ('zincins'), catalytic domain"/>
    <property type="match status" value="1"/>
</dbReference>
<evidence type="ECO:0000256" key="2">
    <source>
        <dbReference type="ARBA" id="ARBA00022670"/>
    </source>
</evidence>
<dbReference type="CDD" id="cd06456">
    <property type="entry name" value="M3A_DCP"/>
    <property type="match status" value="1"/>
</dbReference>